<feature type="domain" description="Peptidase C39-like" evidence="2">
    <location>
        <begin position="301"/>
        <end position="437"/>
    </location>
</feature>
<dbReference type="Proteomes" id="UP000824260">
    <property type="component" value="Unassembled WGS sequence"/>
</dbReference>
<keyword evidence="1" id="KW-0472">Membrane</keyword>
<reference evidence="3" key="1">
    <citation type="submission" date="2020-10" db="EMBL/GenBank/DDBJ databases">
        <authorList>
            <person name="Gilroy R."/>
        </authorList>
    </citation>
    <scope>NUCLEOTIDE SEQUENCE</scope>
    <source>
        <strain evidence="3">ChiSjej6B24-2974</strain>
    </source>
</reference>
<accession>A0A9D1CXS0</accession>
<feature type="transmembrane region" description="Helical" evidence="1">
    <location>
        <begin position="87"/>
        <end position="109"/>
    </location>
</feature>
<keyword evidence="1" id="KW-1133">Transmembrane helix</keyword>
<comment type="caution">
    <text evidence="3">The sequence shown here is derived from an EMBL/GenBank/DDBJ whole genome shotgun (WGS) entry which is preliminary data.</text>
</comment>
<protein>
    <submittedName>
        <fullName evidence="3">C39 family peptidase</fullName>
    </submittedName>
</protein>
<dbReference type="Pfam" id="PF13529">
    <property type="entry name" value="Peptidase_C39_2"/>
    <property type="match status" value="1"/>
</dbReference>
<keyword evidence="1" id="KW-0812">Transmembrane</keyword>
<evidence type="ECO:0000313" key="3">
    <source>
        <dbReference type="EMBL" id="HIQ84141.1"/>
    </source>
</evidence>
<proteinExistence type="predicted"/>
<evidence type="ECO:0000313" key="4">
    <source>
        <dbReference type="Proteomes" id="UP000824260"/>
    </source>
</evidence>
<sequence length="468" mass="50723">MQAGQISGQAVQQAALESARISTNAAKAAERAARRAAQLSAQRTAQAARHMANVARKASQRLTAQLRRASQAAIRAALLAAQALLKFLLAGGWVIVLIVLVLVICAALLSSPFGIFTHSGGNAFPDSMSLDKAIATINEEYVAEIERLGGGRSDTHVVIQGNLDGGMEPANWVDVLAVFSVHLTMREENATDVVELTQEKVNELRRVFWDMNRLTTSTGVDENGETTFYIEGTSRSYQEMFEPYGFSEQQKQLIAELMSDQYYAFWANYVNTSMGYGPDDWGGVVTVGPDYRPSMSGSVMNIPKIYQFDYKQTVCTIGGQRKSVSTSGCGAASMSMVICYLTGNTTSQNPYTLFKWAYNEGYYSGDGLGHSALSAMGRLYGVSGSWIGKDGEAIIAALKSGHPVIAHMGKGVFTRNGHYIVLRGVTDDGKILVNDPNSKSRSEKAYPLSTILKQSKTSEPFMICSRAS</sequence>
<dbReference type="Gene3D" id="3.90.70.10">
    <property type="entry name" value="Cysteine proteinases"/>
    <property type="match status" value="1"/>
</dbReference>
<gene>
    <name evidence="3" type="ORF">IAA52_13710</name>
</gene>
<evidence type="ECO:0000256" key="1">
    <source>
        <dbReference type="SAM" id="Phobius"/>
    </source>
</evidence>
<organism evidence="3 4">
    <name type="scientific">Candidatus Pullichristensenella stercorigallinarum</name>
    <dbReference type="NCBI Taxonomy" id="2840909"/>
    <lineage>
        <taxon>Bacteria</taxon>
        <taxon>Bacillati</taxon>
        <taxon>Bacillota</taxon>
        <taxon>Clostridia</taxon>
        <taxon>Candidatus Pullichristensenella</taxon>
    </lineage>
</organism>
<name>A0A9D1CXS0_9FIRM</name>
<reference evidence="3" key="2">
    <citation type="journal article" date="2021" name="PeerJ">
        <title>Extensive microbial diversity within the chicken gut microbiome revealed by metagenomics and culture.</title>
        <authorList>
            <person name="Gilroy R."/>
            <person name="Ravi A."/>
            <person name="Getino M."/>
            <person name="Pursley I."/>
            <person name="Horton D.L."/>
            <person name="Alikhan N.F."/>
            <person name="Baker D."/>
            <person name="Gharbi K."/>
            <person name="Hall N."/>
            <person name="Watson M."/>
            <person name="Adriaenssens E.M."/>
            <person name="Foster-Nyarko E."/>
            <person name="Jarju S."/>
            <person name="Secka A."/>
            <person name="Antonio M."/>
            <person name="Oren A."/>
            <person name="Chaudhuri R.R."/>
            <person name="La Ragione R."/>
            <person name="Hildebrand F."/>
            <person name="Pallen M.J."/>
        </authorList>
    </citation>
    <scope>NUCLEOTIDE SEQUENCE</scope>
    <source>
        <strain evidence="3">ChiSjej6B24-2974</strain>
    </source>
</reference>
<dbReference type="EMBL" id="DVFZ01000128">
    <property type="protein sequence ID" value="HIQ84141.1"/>
    <property type="molecule type" value="Genomic_DNA"/>
</dbReference>
<evidence type="ECO:0000259" key="2">
    <source>
        <dbReference type="Pfam" id="PF13529"/>
    </source>
</evidence>
<dbReference type="InterPro" id="IPR039564">
    <property type="entry name" value="Peptidase_C39-like"/>
</dbReference>
<dbReference type="AlphaFoldDB" id="A0A9D1CXS0"/>